<dbReference type="KEGG" id="hir:HETIRDRAFT_321855"/>
<dbReference type="GO" id="GO:0051213">
    <property type="term" value="F:dioxygenase activity"/>
    <property type="evidence" value="ECO:0007669"/>
    <property type="project" value="UniProtKB-KW"/>
</dbReference>
<comment type="subcellular location">
    <subcellularLocation>
        <location evidence="1">Nucleus</location>
    </subcellularLocation>
</comment>
<reference evidence="9 10" key="1">
    <citation type="journal article" date="2012" name="New Phytol.">
        <title>Insight into trade-off between wood decay and parasitism from the genome of a fungal forest pathogen.</title>
        <authorList>
            <person name="Olson A."/>
            <person name="Aerts A."/>
            <person name="Asiegbu F."/>
            <person name="Belbahri L."/>
            <person name="Bouzid O."/>
            <person name="Broberg A."/>
            <person name="Canback B."/>
            <person name="Coutinho P.M."/>
            <person name="Cullen D."/>
            <person name="Dalman K."/>
            <person name="Deflorio G."/>
            <person name="van Diepen L.T."/>
            <person name="Dunand C."/>
            <person name="Duplessis S."/>
            <person name="Durling M."/>
            <person name="Gonthier P."/>
            <person name="Grimwood J."/>
            <person name="Fossdal C.G."/>
            <person name="Hansson D."/>
            <person name="Henrissat B."/>
            <person name="Hietala A."/>
            <person name="Himmelstrand K."/>
            <person name="Hoffmeister D."/>
            <person name="Hogberg N."/>
            <person name="James T.Y."/>
            <person name="Karlsson M."/>
            <person name="Kohler A."/>
            <person name="Kues U."/>
            <person name="Lee Y.H."/>
            <person name="Lin Y.C."/>
            <person name="Lind M."/>
            <person name="Lindquist E."/>
            <person name="Lombard V."/>
            <person name="Lucas S."/>
            <person name="Lunden K."/>
            <person name="Morin E."/>
            <person name="Murat C."/>
            <person name="Park J."/>
            <person name="Raffaello T."/>
            <person name="Rouze P."/>
            <person name="Salamov A."/>
            <person name="Schmutz J."/>
            <person name="Solheim H."/>
            <person name="Stahlberg J."/>
            <person name="Velez H."/>
            <person name="de Vries R.P."/>
            <person name="Wiebenga A."/>
            <person name="Woodward S."/>
            <person name="Yakovlev I."/>
            <person name="Garbelotto M."/>
            <person name="Martin F."/>
            <person name="Grigoriev I.V."/>
            <person name="Stenlid J."/>
        </authorList>
    </citation>
    <scope>NUCLEOTIDE SEQUENCE [LARGE SCALE GENOMIC DNA]</scope>
    <source>
        <strain evidence="9 10">TC 32-1</strain>
    </source>
</reference>
<dbReference type="InterPro" id="IPR005123">
    <property type="entry name" value="Oxoglu/Fe-dep_dioxygenase_dom"/>
</dbReference>
<dbReference type="Proteomes" id="UP000030671">
    <property type="component" value="Unassembled WGS sequence"/>
</dbReference>
<evidence type="ECO:0000256" key="6">
    <source>
        <dbReference type="ARBA" id="ARBA00023004"/>
    </source>
</evidence>
<dbReference type="AlphaFoldDB" id="W4K4P0"/>
<comment type="similarity">
    <text evidence="2">Belongs to the alkB family.</text>
</comment>
<evidence type="ECO:0000256" key="3">
    <source>
        <dbReference type="ARBA" id="ARBA00022723"/>
    </source>
</evidence>
<dbReference type="Pfam" id="PF13532">
    <property type="entry name" value="2OG-FeII_Oxy_2"/>
    <property type="match status" value="1"/>
</dbReference>
<keyword evidence="5" id="KW-0560">Oxidoreductase</keyword>
<dbReference type="InterPro" id="IPR037151">
    <property type="entry name" value="AlkB-like_sf"/>
</dbReference>
<evidence type="ECO:0000256" key="5">
    <source>
        <dbReference type="ARBA" id="ARBA00023002"/>
    </source>
</evidence>
<dbReference type="InParanoid" id="W4K4P0"/>
<evidence type="ECO:0000256" key="2">
    <source>
        <dbReference type="ARBA" id="ARBA00007879"/>
    </source>
</evidence>
<name>W4K4P0_HETIT</name>
<keyword evidence="3" id="KW-0479">Metal-binding</keyword>
<dbReference type="GO" id="GO:0005634">
    <property type="term" value="C:nucleus"/>
    <property type="evidence" value="ECO:0007669"/>
    <property type="project" value="UniProtKB-SubCell"/>
</dbReference>
<keyword evidence="7" id="KW-0539">Nucleus</keyword>
<dbReference type="GO" id="GO:0046872">
    <property type="term" value="F:metal ion binding"/>
    <property type="evidence" value="ECO:0007669"/>
    <property type="project" value="UniProtKB-KW"/>
</dbReference>
<evidence type="ECO:0000259" key="8">
    <source>
        <dbReference type="PROSITE" id="PS51471"/>
    </source>
</evidence>
<keyword evidence="4" id="KW-0223">Dioxygenase</keyword>
<dbReference type="InterPro" id="IPR027450">
    <property type="entry name" value="AlkB-like"/>
</dbReference>
<dbReference type="OrthoDB" id="412814at2759"/>
<feature type="domain" description="Fe2OG dioxygenase" evidence="8">
    <location>
        <begin position="100"/>
        <end position="207"/>
    </location>
</feature>
<proteinExistence type="inferred from homology"/>
<sequence length="261" mass="29293">MHETTFQAHLIPGSNNTYYIPDFVTKEEETYLLRKIQETPKKKWKQLSNRRALRAYATGGELTPKNALIPDALPPFLSEFPDIISRIEATGAFADSPHHRPNHVILNEYQSGQGIMPHEDGPSYHPVVATLSLGSHTIMHYFQYTPSTSPDDSKHGRTIDTTPSLSLLLEPRSLVITTSELYTDHLHGISEVQEDRLIAHDSGRNDIETGGIRVANYEMIRGEGEKKAVMHGGILQRQTRYSLTCRDVGKVVSIRPSVARK</sequence>
<gene>
    <name evidence="9" type="ORF">HETIRDRAFT_321855</name>
</gene>
<evidence type="ECO:0000313" key="10">
    <source>
        <dbReference type="Proteomes" id="UP000030671"/>
    </source>
</evidence>
<protein>
    <recommendedName>
        <fullName evidence="8">Fe2OG dioxygenase domain-containing protein</fullName>
    </recommendedName>
</protein>
<dbReference type="RefSeq" id="XP_009548550.1">
    <property type="nucleotide sequence ID" value="XM_009550255.1"/>
</dbReference>
<keyword evidence="6" id="KW-0408">Iron</keyword>
<dbReference type="GeneID" id="20670790"/>
<dbReference type="InterPro" id="IPR032862">
    <property type="entry name" value="ALKBH6"/>
</dbReference>
<evidence type="ECO:0000256" key="1">
    <source>
        <dbReference type="ARBA" id="ARBA00004123"/>
    </source>
</evidence>
<accession>W4K4P0</accession>
<dbReference type="PROSITE" id="PS51471">
    <property type="entry name" value="FE2OG_OXY"/>
    <property type="match status" value="1"/>
</dbReference>
<dbReference type="STRING" id="747525.W4K4P0"/>
<dbReference type="Gene3D" id="2.60.120.590">
    <property type="entry name" value="Alpha-ketoglutarate-dependent dioxygenase AlkB-like"/>
    <property type="match status" value="1"/>
</dbReference>
<keyword evidence="10" id="KW-1185">Reference proteome</keyword>
<dbReference type="PANTHER" id="PTHR46030">
    <property type="entry name" value="ALPHA-KETOGLUTARATE-DEPENDENT DIOXYGENASE ALKB HOMOLOG 6"/>
    <property type="match status" value="1"/>
</dbReference>
<dbReference type="EMBL" id="KI925460">
    <property type="protein sequence ID" value="ETW80026.1"/>
    <property type="molecule type" value="Genomic_DNA"/>
</dbReference>
<dbReference type="eggNOG" id="KOG3200">
    <property type="taxonomic scope" value="Eukaryota"/>
</dbReference>
<dbReference type="PANTHER" id="PTHR46030:SF1">
    <property type="entry name" value="ALPHA-KETOGLUTARATE-DEPENDENT DIOXYGENASE ALKB HOMOLOG 6"/>
    <property type="match status" value="1"/>
</dbReference>
<evidence type="ECO:0000256" key="4">
    <source>
        <dbReference type="ARBA" id="ARBA00022964"/>
    </source>
</evidence>
<evidence type="ECO:0000313" key="9">
    <source>
        <dbReference type="EMBL" id="ETW80026.1"/>
    </source>
</evidence>
<evidence type="ECO:0000256" key="7">
    <source>
        <dbReference type="ARBA" id="ARBA00023242"/>
    </source>
</evidence>
<organism evidence="9 10">
    <name type="scientific">Heterobasidion irregulare (strain TC 32-1)</name>
    <dbReference type="NCBI Taxonomy" id="747525"/>
    <lineage>
        <taxon>Eukaryota</taxon>
        <taxon>Fungi</taxon>
        <taxon>Dikarya</taxon>
        <taxon>Basidiomycota</taxon>
        <taxon>Agaricomycotina</taxon>
        <taxon>Agaricomycetes</taxon>
        <taxon>Russulales</taxon>
        <taxon>Bondarzewiaceae</taxon>
        <taxon>Heterobasidion</taxon>
        <taxon>Heterobasidion annosum species complex</taxon>
    </lineage>
</organism>
<dbReference type="HOGENOM" id="CLU_059836_0_0_1"/>
<dbReference type="SUPFAM" id="SSF51197">
    <property type="entry name" value="Clavaminate synthase-like"/>
    <property type="match status" value="1"/>
</dbReference>